<feature type="non-terminal residue" evidence="2">
    <location>
        <position position="1"/>
    </location>
</feature>
<feature type="compositionally biased region" description="Basic residues" evidence="1">
    <location>
        <begin position="1"/>
        <end position="22"/>
    </location>
</feature>
<feature type="compositionally biased region" description="Basic and acidic residues" evidence="1">
    <location>
        <begin position="90"/>
        <end position="111"/>
    </location>
</feature>
<evidence type="ECO:0000313" key="2">
    <source>
        <dbReference type="EMBL" id="SVD67406.1"/>
    </source>
</evidence>
<feature type="non-terminal residue" evidence="2">
    <location>
        <position position="140"/>
    </location>
</feature>
<feature type="region of interest" description="Disordered" evidence="1">
    <location>
        <begin position="1"/>
        <end position="75"/>
    </location>
</feature>
<protein>
    <submittedName>
        <fullName evidence="2">Uncharacterized protein</fullName>
    </submittedName>
</protein>
<feature type="compositionally biased region" description="Basic and acidic residues" evidence="1">
    <location>
        <begin position="51"/>
        <end position="65"/>
    </location>
</feature>
<name>A0A382X8A1_9ZZZZ</name>
<dbReference type="EMBL" id="UINC01165805">
    <property type="protein sequence ID" value="SVD67406.1"/>
    <property type="molecule type" value="Genomic_DNA"/>
</dbReference>
<gene>
    <name evidence="2" type="ORF">METZ01_LOCUS420260</name>
</gene>
<feature type="compositionally biased region" description="Basic residues" evidence="1">
    <location>
        <begin position="36"/>
        <end position="50"/>
    </location>
</feature>
<organism evidence="2">
    <name type="scientific">marine metagenome</name>
    <dbReference type="NCBI Taxonomy" id="408172"/>
    <lineage>
        <taxon>unclassified sequences</taxon>
        <taxon>metagenomes</taxon>
        <taxon>ecological metagenomes</taxon>
    </lineage>
</organism>
<reference evidence="2" key="1">
    <citation type="submission" date="2018-05" db="EMBL/GenBank/DDBJ databases">
        <authorList>
            <person name="Lanie J.A."/>
            <person name="Ng W.-L."/>
            <person name="Kazmierczak K.M."/>
            <person name="Andrzejewski T.M."/>
            <person name="Davidsen T.M."/>
            <person name="Wayne K.J."/>
            <person name="Tettelin H."/>
            <person name="Glass J.I."/>
            <person name="Rusch D."/>
            <person name="Podicherti R."/>
            <person name="Tsui H.-C.T."/>
            <person name="Winkler M.E."/>
        </authorList>
    </citation>
    <scope>NUCLEOTIDE SEQUENCE</scope>
</reference>
<proteinExistence type="predicted"/>
<feature type="region of interest" description="Disordered" evidence="1">
    <location>
        <begin position="88"/>
        <end position="140"/>
    </location>
</feature>
<dbReference type="AlphaFoldDB" id="A0A382X8A1"/>
<sequence>RACLACRRRRRPHSRSHGHRGGLHLARQAQADLHAPHGHRGPRRHRQRRQGRADGCQDHRQDGLRPLRLPGRPQVPCLRWPALRALRRGRASDHPGHAPEEPTWSTDDHEAQGLPWPGAPPRGPAAPTARDRARPGPHLV</sequence>
<accession>A0A382X8A1</accession>
<evidence type="ECO:0000256" key="1">
    <source>
        <dbReference type="SAM" id="MobiDB-lite"/>
    </source>
</evidence>